<dbReference type="InterPro" id="IPR035965">
    <property type="entry name" value="PAS-like_dom_sf"/>
</dbReference>
<dbReference type="CDD" id="cd00082">
    <property type="entry name" value="HisKA"/>
    <property type="match status" value="1"/>
</dbReference>
<dbReference type="PANTHER" id="PTHR43304:SF1">
    <property type="entry name" value="PAC DOMAIN-CONTAINING PROTEIN"/>
    <property type="match status" value="1"/>
</dbReference>
<keyword evidence="6" id="KW-0902">Two-component regulatory system</keyword>
<dbReference type="InterPro" id="IPR036097">
    <property type="entry name" value="HisK_dim/P_sf"/>
</dbReference>
<evidence type="ECO:0000256" key="4">
    <source>
        <dbReference type="ARBA" id="ARBA00022679"/>
    </source>
</evidence>
<feature type="domain" description="PAC" evidence="10">
    <location>
        <begin position="251"/>
        <end position="302"/>
    </location>
</feature>
<dbReference type="InterPro" id="IPR036890">
    <property type="entry name" value="HATPase_C_sf"/>
</dbReference>
<dbReference type="SUPFAM" id="SSF55781">
    <property type="entry name" value="GAF domain-like"/>
    <property type="match status" value="1"/>
</dbReference>
<name>A0ABU9EQ22_LIMFS</name>
<dbReference type="SUPFAM" id="SSF55874">
    <property type="entry name" value="ATPase domain of HSP90 chaperone/DNA topoisomerase II/histidine kinase"/>
    <property type="match status" value="1"/>
</dbReference>
<dbReference type="SMART" id="SM00086">
    <property type="entry name" value="PAC"/>
    <property type="match status" value="6"/>
</dbReference>
<dbReference type="EMBL" id="JBBWYZ010000019">
    <property type="protein sequence ID" value="MEK9514055.1"/>
    <property type="molecule type" value="Genomic_DNA"/>
</dbReference>
<feature type="coiled-coil region" evidence="7">
    <location>
        <begin position="1115"/>
        <end position="1145"/>
    </location>
</feature>
<dbReference type="Gene3D" id="3.30.565.10">
    <property type="entry name" value="Histidine kinase-like ATPase, C-terminal domain"/>
    <property type="match status" value="1"/>
</dbReference>
<dbReference type="PROSITE" id="PS50112">
    <property type="entry name" value="PAS"/>
    <property type="match status" value="3"/>
</dbReference>
<dbReference type="PROSITE" id="PS50109">
    <property type="entry name" value="HIS_KIN"/>
    <property type="match status" value="1"/>
</dbReference>
<reference evidence="11 12" key="1">
    <citation type="journal article" date="2024" name="Front. Microbiol.">
        <title>Transcriptomic insights into the dominance of two phototrophs throughout the water column of a tropical hypersaline-alkaline crater lake (Dziani Dzaha, Mayotte).</title>
        <authorList>
            <person name="Duperron S."/>
            <person name="Halary S."/>
            <person name="Bouly J.-P."/>
            <person name="Roussel T."/>
            <person name="Hugoni M."/>
            <person name="Bruto M."/>
            <person name="Oger P."/>
            <person name="Duval C."/>
            <person name="Woo A."/>
            <person name="Jezequiel D."/>
            <person name="Ader M."/>
            <person name="Leboulanger C."/>
            <person name="Agogue H."/>
            <person name="Grossi V."/>
            <person name="Trousselier M."/>
            <person name="Bernard C."/>
        </authorList>
    </citation>
    <scope>NUCLEOTIDE SEQUENCE [LARGE SCALE GENOMIC DNA]</scope>
    <source>
        <strain evidence="11 12">PMC 851.14</strain>
    </source>
</reference>
<dbReference type="Gene3D" id="2.10.70.100">
    <property type="match status" value="1"/>
</dbReference>
<keyword evidence="4" id="KW-0808">Transferase</keyword>
<evidence type="ECO:0000256" key="1">
    <source>
        <dbReference type="ARBA" id="ARBA00000085"/>
    </source>
</evidence>
<evidence type="ECO:0000259" key="8">
    <source>
        <dbReference type="PROSITE" id="PS50109"/>
    </source>
</evidence>
<feature type="coiled-coil region" evidence="7">
    <location>
        <begin position="924"/>
        <end position="951"/>
    </location>
</feature>
<proteinExistence type="predicted"/>
<dbReference type="InterPro" id="IPR013767">
    <property type="entry name" value="PAS_fold"/>
</dbReference>
<dbReference type="SUPFAM" id="SSF55785">
    <property type="entry name" value="PYP-like sensor domain (PAS domain)"/>
    <property type="match status" value="7"/>
</dbReference>
<dbReference type="InterPro" id="IPR005467">
    <property type="entry name" value="His_kinase_dom"/>
</dbReference>
<dbReference type="Proteomes" id="UP001387447">
    <property type="component" value="Unassembled WGS sequence"/>
</dbReference>
<evidence type="ECO:0000259" key="9">
    <source>
        <dbReference type="PROSITE" id="PS50112"/>
    </source>
</evidence>
<dbReference type="PANTHER" id="PTHR43304">
    <property type="entry name" value="PHYTOCHROME-LIKE PROTEIN CPH1"/>
    <property type="match status" value="1"/>
</dbReference>
<comment type="catalytic activity">
    <reaction evidence="1">
        <text>ATP + protein L-histidine = ADP + protein N-phospho-L-histidine.</text>
        <dbReference type="EC" id="2.7.13.3"/>
    </reaction>
</comment>
<dbReference type="InterPro" id="IPR052162">
    <property type="entry name" value="Sensor_kinase/Photoreceptor"/>
</dbReference>
<evidence type="ECO:0000256" key="7">
    <source>
        <dbReference type="SAM" id="Coils"/>
    </source>
</evidence>
<feature type="domain" description="PAS" evidence="9">
    <location>
        <begin position="30"/>
        <end position="74"/>
    </location>
</feature>
<dbReference type="InterPro" id="IPR003594">
    <property type="entry name" value="HATPase_dom"/>
</dbReference>
<keyword evidence="5" id="KW-0418">Kinase</keyword>
<dbReference type="PRINTS" id="PR00344">
    <property type="entry name" value="BCTRLSENSOR"/>
</dbReference>
<dbReference type="SMART" id="SM00091">
    <property type="entry name" value="PAS"/>
    <property type="match status" value="7"/>
</dbReference>
<dbReference type="Pfam" id="PF02518">
    <property type="entry name" value="HATPase_c"/>
    <property type="match status" value="1"/>
</dbReference>
<keyword evidence="3" id="KW-0597">Phosphoprotein</keyword>
<gene>
    <name evidence="11" type="ORF">AAEJ74_20870</name>
</gene>
<keyword evidence="7" id="KW-0175">Coiled coil</keyword>
<dbReference type="Pfam" id="PF01590">
    <property type="entry name" value="GAF"/>
    <property type="match status" value="1"/>
</dbReference>
<dbReference type="InterPro" id="IPR003018">
    <property type="entry name" value="GAF"/>
</dbReference>
<feature type="domain" description="PAS" evidence="9">
    <location>
        <begin position="190"/>
        <end position="248"/>
    </location>
</feature>
<protein>
    <recommendedName>
        <fullName evidence="2">histidine kinase</fullName>
        <ecNumber evidence="2">2.7.13.3</ecNumber>
    </recommendedName>
</protein>
<dbReference type="PROSITE" id="PS50113">
    <property type="entry name" value="PAC"/>
    <property type="match status" value="5"/>
</dbReference>
<dbReference type="Pfam" id="PF00989">
    <property type="entry name" value="PAS"/>
    <property type="match status" value="1"/>
</dbReference>
<dbReference type="Gene3D" id="1.10.287.130">
    <property type="match status" value="1"/>
</dbReference>
<dbReference type="InterPro" id="IPR003661">
    <property type="entry name" value="HisK_dim/P_dom"/>
</dbReference>
<dbReference type="SUPFAM" id="SSF47384">
    <property type="entry name" value="Homodimeric domain of signal transducing histidine kinase"/>
    <property type="match status" value="1"/>
</dbReference>
<dbReference type="EC" id="2.7.13.3" evidence="2"/>
<dbReference type="InterPro" id="IPR000700">
    <property type="entry name" value="PAS-assoc_C"/>
</dbReference>
<feature type="domain" description="PAC" evidence="10">
    <location>
        <begin position="758"/>
        <end position="814"/>
    </location>
</feature>
<dbReference type="InterPro" id="IPR004358">
    <property type="entry name" value="Sig_transdc_His_kin-like_C"/>
</dbReference>
<dbReference type="SMART" id="SM00387">
    <property type="entry name" value="HATPase_c"/>
    <property type="match status" value="1"/>
</dbReference>
<dbReference type="InterPro" id="IPR013655">
    <property type="entry name" value="PAS_fold_3"/>
</dbReference>
<dbReference type="InterPro" id="IPR013656">
    <property type="entry name" value="PAS_4"/>
</dbReference>
<dbReference type="Pfam" id="PF08447">
    <property type="entry name" value="PAS_3"/>
    <property type="match status" value="3"/>
</dbReference>
<dbReference type="InterPro" id="IPR001610">
    <property type="entry name" value="PAC"/>
</dbReference>
<dbReference type="Pfam" id="PF13426">
    <property type="entry name" value="PAS_9"/>
    <property type="match status" value="1"/>
</dbReference>
<feature type="domain" description="Histidine kinase" evidence="8">
    <location>
        <begin position="1154"/>
        <end position="1411"/>
    </location>
</feature>
<evidence type="ECO:0000259" key="10">
    <source>
        <dbReference type="PROSITE" id="PS50113"/>
    </source>
</evidence>
<dbReference type="NCBIfam" id="TIGR00229">
    <property type="entry name" value="sensory_box"/>
    <property type="match status" value="5"/>
</dbReference>
<dbReference type="RefSeq" id="WP_006668654.1">
    <property type="nucleotide sequence ID" value="NZ_JBBWYZ010000019.1"/>
</dbReference>
<evidence type="ECO:0000256" key="2">
    <source>
        <dbReference type="ARBA" id="ARBA00012438"/>
    </source>
</evidence>
<feature type="domain" description="PAC" evidence="10">
    <location>
        <begin position="634"/>
        <end position="685"/>
    </location>
</feature>
<evidence type="ECO:0000256" key="3">
    <source>
        <dbReference type="ARBA" id="ARBA00022553"/>
    </source>
</evidence>
<sequence>MIFSNQIQVLSAHSRHRVKPKKLVRPVITPDSPLSALFEAGTDGMVIADDLGYYLDANQAACQLFGLPHQDLMGCRISDFAEPGFNFEETWQDFLHQGEMRGSFRLIRPDGGVVMVEYMARANFLPNCHLVTLRDVTEIKSLQEQVESLQSALAASVCTPEKLGQITAQMDAEYCLQQIGRHIPGIIYKFCQNLDGGFAFPYSSEGLREIYGIEPEAVRSDASALFNALHPDDIQLVEESILASAKNLTPWLCEYRITHPDGRLLWLLGHATPQREQDGSTTWYGYVRDITEQKESEIALRRSESQFRNLTENLNDMVFIADVDGTFSYVSPNFEEITGYPIDELLGISFAEFVHSEDLPICVDAFHRALLGEKVRGAEYRVLHKDNRYYWHSTNVSAMRNDEGEVIGCLGIARYIHDRKQAEMAVRESHIRLEIALESADIGTWDWKMQTNELVLSEEHWRNFIGATEGVVHHNVNEWISRIHPEDMELVSENMNRHIRGEIDIYETEHRLRCEDGSYKWGLGIGKIVERNRLGEPLRFMGIYQDISQRKANELALQELTNQLQKAQKVAHLGNWSFETQTQKVTWSEEVFNLFGMSPEQGEPTFAEHLTRIHPDDRSFFQNRVAEANKGIPQNFDFRVVRAGDEVAYLNARIEIEQRDEQVVRMFGTVMDITERVKAQEEVYQSRELLQTILDALPQSIFWKDSHSVVMGCNQAFATAFGRENTSFFIGKTDYDYCVSRKEAEHYRTCDRQVMNSDRPQIKLIENKSNADGSINWVETTKIPLHDADGKVIGLVGIFEDITDRIQAENALKESEAQTRALLDAIPDMMFRYRSDYVLVDYKPSPQVTPLIEPSQFLGRNIHEVLPDFLAIPTSQAIAETLKTQQIQVLEYELEMPEGVRNYEARFAPCGNDVLSIVRDISEQQAALRERQKAEQKLQSLLSRTQTLNRISTEIRNSLNLDTILQNAVNAIFQEIQVDICAFVWYRADTNPPCLENVKEQKNSGIPSWIGSYNIDDLPKLFYHLFHGKIYRVDVVKDSQDEPLKEFCQQSGIDSYLVLPVHTAGGTIGGFEIGRVQSDCIKGCECDRSWLDDEIELLQNLATQVAIAIYQAQLYQESKAKGKELQKAYRELQETQVQLIQAEKMSSLGQLVAGVAHEINNPVSFIYGNLTHTSTYTESLLELIDTYQELYPDPPPEISDLIEDMDLDFIKDDFPKIISSMTNGASRIRDIVKSLRTFSRLDEAKLKSVDIHENIDSTLVILQNRVNGSNGSPVIQVIKDYGDLPSFECYSSLLNQVFMNLLINAIQAIEERRNLLNTAANSDYRGCINIKTRLAQKKQILIAIKDNGIGISPEHQNKVFNPFFTTKAVGQGTGMGLPTSYQIITQNHHGELSFSSAPGVGTEFVIKLPLA</sequence>
<feature type="domain" description="PAS" evidence="9">
    <location>
        <begin position="303"/>
        <end position="373"/>
    </location>
</feature>
<dbReference type="Pfam" id="PF08448">
    <property type="entry name" value="PAS_4"/>
    <property type="match status" value="1"/>
</dbReference>
<evidence type="ECO:0000313" key="11">
    <source>
        <dbReference type="EMBL" id="MEK9514055.1"/>
    </source>
</evidence>
<dbReference type="CDD" id="cd00130">
    <property type="entry name" value="PAS"/>
    <property type="match status" value="6"/>
</dbReference>
<dbReference type="Gene3D" id="3.30.450.40">
    <property type="match status" value="1"/>
</dbReference>
<evidence type="ECO:0000256" key="6">
    <source>
        <dbReference type="ARBA" id="ARBA00023012"/>
    </source>
</evidence>
<accession>A0ABU9EQ22</accession>
<organism evidence="11 12">
    <name type="scientific">Limnospira fusiformis PMC 851.14</name>
    <dbReference type="NCBI Taxonomy" id="2219512"/>
    <lineage>
        <taxon>Bacteria</taxon>
        <taxon>Bacillati</taxon>
        <taxon>Cyanobacteriota</taxon>
        <taxon>Cyanophyceae</taxon>
        <taxon>Oscillatoriophycideae</taxon>
        <taxon>Oscillatoriales</taxon>
        <taxon>Sirenicapillariaceae</taxon>
        <taxon>Limnospira</taxon>
    </lineage>
</organism>
<dbReference type="Gene3D" id="3.30.450.20">
    <property type="entry name" value="PAS domain"/>
    <property type="match status" value="7"/>
</dbReference>
<feature type="domain" description="PAC" evidence="10">
    <location>
        <begin position="506"/>
        <end position="559"/>
    </location>
</feature>
<dbReference type="SMART" id="SM00065">
    <property type="entry name" value="GAF"/>
    <property type="match status" value="1"/>
</dbReference>
<keyword evidence="12" id="KW-1185">Reference proteome</keyword>
<feature type="domain" description="PAC" evidence="10">
    <location>
        <begin position="376"/>
        <end position="428"/>
    </location>
</feature>
<evidence type="ECO:0000313" key="12">
    <source>
        <dbReference type="Proteomes" id="UP001387447"/>
    </source>
</evidence>
<evidence type="ECO:0000256" key="5">
    <source>
        <dbReference type="ARBA" id="ARBA00022777"/>
    </source>
</evidence>
<dbReference type="InterPro" id="IPR029016">
    <property type="entry name" value="GAF-like_dom_sf"/>
</dbReference>
<comment type="caution">
    <text evidence="11">The sequence shown here is derived from an EMBL/GenBank/DDBJ whole genome shotgun (WGS) entry which is preliminary data.</text>
</comment>
<dbReference type="InterPro" id="IPR000014">
    <property type="entry name" value="PAS"/>
</dbReference>